<reference evidence="2 3" key="2">
    <citation type="journal article" date="2013" name="Plant Cell Physiol.">
        <title>Rice Annotation Project Database (RAP-DB): an integrative and interactive database for rice genomics.</title>
        <authorList>
            <person name="Sakai H."/>
            <person name="Lee S.S."/>
            <person name="Tanaka T."/>
            <person name="Numa H."/>
            <person name="Kim J."/>
            <person name="Kawahara Y."/>
            <person name="Wakimoto H."/>
            <person name="Yang C.C."/>
            <person name="Iwamoto M."/>
            <person name="Abe T."/>
            <person name="Yamada Y."/>
            <person name="Muto A."/>
            <person name="Inokuchi H."/>
            <person name="Ikemura T."/>
            <person name="Matsumoto T."/>
            <person name="Sasaki T."/>
            <person name="Itoh T."/>
        </authorList>
    </citation>
    <scope>NUCLEOTIDE SEQUENCE [LARGE SCALE GENOMIC DNA]</scope>
    <source>
        <strain evidence="3">cv. Nipponbare</strain>
    </source>
</reference>
<evidence type="ECO:0000256" key="1">
    <source>
        <dbReference type="SAM" id="MobiDB-lite"/>
    </source>
</evidence>
<dbReference type="InParanoid" id="A0A0P0VUB6"/>
<dbReference type="Proteomes" id="UP000059680">
    <property type="component" value="Chromosome 3"/>
</dbReference>
<reference evidence="3" key="1">
    <citation type="journal article" date="2005" name="Nature">
        <title>The map-based sequence of the rice genome.</title>
        <authorList>
            <consortium name="International rice genome sequencing project (IRGSP)"/>
            <person name="Matsumoto T."/>
            <person name="Wu J."/>
            <person name="Kanamori H."/>
            <person name="Katayose Y."/>
            <person name="Fujisawa M."/>
            <person name="Namiki N."/>
            <person name="Mizuno H."/>
            <person name="Yamamoto K."/>
            <person name="Antonio B.A."/>
            <person name="Baba T."/>
            <person name="Sakata K."/>
            <person name="Nagamura Y."/>
            <person name="Aoki H."/>
            <person name="Arikawa K."/>
            <person name="Arita K."/>
            <person name="Bito T."/>
            <person name="Chiden Y."/>
            <person name="Fujitsuka N."/>
            <person name="Fukunaka R."/>
            <person name="Hamada M."/>
            <person name="Harada C."/>
            <person name="Hayashi A."/>
            <person name="Hijishita S."/>
            <person name="Honda M."/>
            <person name="Hosokawa S."/>
            <person name="Ichikawa Y."/>
            <person name="Idonuma A."/>
            <person name="Iijima M."/>
            <person name="Ikeda M."/>
            <person name="Ikeno M."/>
            <person name="Ito K."/>
            <person name="Ito S."/>
            <person name="Ito T."/>
            <person name="Ito Y."/>
            <person name="Ito Y."/>
            <person name="Iwabuchi A."/>
            <person name="Kamiya K."/>
            <person name="Karasawa W."/>
            <person name="Kurita K."/>
            <person name="Katagiri S."/>
            <person name="Kikuta A."/>
            <person name="Kobayashi H."/>
            <person name="Kobayashi N."/>
            <person name="Machita K."/>
            <person name="Maehara T."/>
            <person name="Masukawa M."/>
            <person name="Mizubayashi T."/>
            <person name="Mukai Y."/>
            <person name="Nagasaki H."/>
            <person name="Nagata Y."/>
            <person name="Naito S."/>
            <person name="Nakashima M."/>
            <person name="Nakama Y."/>
            <person name="Nakamichi Y."/>
            <person name="Nakamura M."/>
            <person name="Meguro A."/>
            <person name="Negishi M."/>
            <person name="Ohta I."/>
            <person name="Ohta T."/>
            <person name="Okamoto M."/>
            <person name="Ono N."/>
            <person name="Saji S."/>
            <person name="Sakaguchi M."/>
            <person name="Sakai K."/>
            <person name="Shibata M."/>
            <person name="Shimokawa T."/>
            <person name="Song J."/>
            <person name="Takazaki Y."/>
            <person name="Terasawa K."/>
            <person name="Tsugane M."/>
            <person name="Tsuji K."/>
            <person name="Ueda S."/>
            <person name="Waki K."/>
            <person name="Yamagata H."/>
            <person name="Yamamoto M."/>
            <person name="Yamamoto S."/>
            <person name="Yamane H."/>
            <person name="Yoshiki S."/>
            <person name="Yoshihara R."/>
            <person name="Yukawa K."/>
            <person name="Zhong H."/>
            <person name="Yano M."/>
            <person name="Yuan Q."/>
            <person name="Ouyang S."/>
            <person name="Liu J."/>
            <person name="Jones K.M."/>
            <person name="Gansberger K."/>
            <person name="Moffat K."/>
            <person name="Hill J."/>
            <person name="Bera J."/>
            <person name="Fadrosh D."/>
            <person name="Jin S."/>
            <person name="Johri S."/>
            <person name="Kim M."/>
            <person name="Overton L."/>
            <person name="Reardon M."/>
            <person name="Tsitrin T."/>
            <person name="Vuong H."/>
            <person name="Weaver B."/>
            <person name="Ciecko A."/>
            <person name="Tallon L."/>
            <person name="Jackson J."/>
            <person name="Pai G."/>
            <person name="Aken S.V."/>
            <person name="Utterback T."/>
            <person name="Reidmuller S."/>
            <person name="Feldblyum T."/>
            <person name="Hsiao J."/>
            <person name="Zismann V."/>
            <person name="Iobst S."/>
            <person name="de Vazeille A.R."/>
            <person name="Buell C.R."/>
            <person name="Ying K."/>
            <person name="Li Y."/>
            <person name="Lu T."/>
            <person name="Huang Y."/>
            <person name="Zhao Q."/>
            <person name="Feng Q."/>
            <person name="Zhang L."/>
            <person name="Zhu J."/>
            <person name="Weng Q."/>
            <person name="Mu J."/>
            <person name="Lu Y."/>
            <person name="Fan D."/>
            <person name="Liu Y."/>
            <person name="Guan J."/>
            <person name="Zhang Y."/>
            <person name="Yu S."/>
            <person name="Liu X."/>
            <person name="Zhang Y."/>
            <person name="Hong G."/>
            <person name="Han B."/>
            <person name="Choisne N."/>
            <person name="Demange N."/>
            <person name="Orjeda G."/>
            <person name="Samain S."/>
            <person name="Cattolico L."/>
            <person name="Pelletier E."/>
            <person name="Couloux A."/>
            <person name="Segurens B."/>
            <person name="Wincker P."/>
            <person name="D'Hont A."/>
            <person name="Scarpelli C."/>
            <person name="Weissenbach J."/>
            <person name="Salanoubat M."/>
            <person name="Quetier F."/>
            <person name="Yu Y."/>
            <person name="Kim H.R."/>
            <person name="Rambo T."/>
            <person name="Currie J."/>
            <person name="Collura K."/>
            <person name="Luo M."/>
            <person name="Yang T."/>
            <person name="Ammiraju J.S.S."/>
            <person name="Engler F."/>
            <person name="Soderlund C."/>
            <person name="Wing R.A."/>
            <person name="Palmer L.E."/>
            <person name="de la Bastide M."/>
            <person name="Spiegel L."/>
            <person name="Nascimento L."/>
            <person name="Zutavern T."/>
            <person name="O'Shaughnessy A."/>
            <person name="Dike S."/>
            <person name="Dedhia N."/>
            <person name="Preston R."/>
            <person name="Balija V."/>
            <person name="McCombie W.R."/>
            <person name="Chow T."/>
            <person name="Chen H."/>
            <person name="Chung M."/>
            <person name="Chen C."/>
            <person name="Shaw J."/>
            <person name="Wu H."/>
            <person name="Hsiao K."/>
            <person name="Chao Y."/>
            <person name="Chu M."/>
            <person name="Cheng C."/>
            <person name="Hour A."/>
            <person name="Lee P."/>
            <person name="Lin S."/>
            <person name="Lin Y."/>
            <person name="Liou J."/>
            <person name="Liu S."/>
            <person name="Hsing Y."/>
            <person name="Raghuvanshi S."/>
            <person name="Mohanty A."/>
            <person name="Bharti A.K."/>
            <person name="Gaur A."/>
            <person name="Gupta V."/>
            <person name="Kumar D."/>
            <person name="Ravi V."/>
            <person name="Vij S."/>
            <person name="Kapur A."/>
            <person name="Khurana P."/>
            <person name="Khurana P."/>
            <person name="Khurana J.P."/>
            <person name="Tyagi A.K."/>
            <person name="Gaikwad K."/>
            <person name="Singh A."/>
            <person name="Dalal V."/>
            <person name="Srivastava S."/>
            <person name="Dixit A."/>
            <person name="Pal A.K."/>
            <person name="Ghazi I.A."/>
            <person name="Yadav M."/>
            <person name="Pandit A."/>
            <person name="Bhargava A."/>
            <person name="Sureshbabu K."/>
            <person name="Batra K."/>
            <person name="Sharma T.R."/>
            <person name="Mohapatra T."/>
            <person name="Singh N.K."/>
            <person name="Messing J."/>
            <person name="Nelson A.B."/>
            <person name="Fuks G."/>
            <person name="Kavchok S."/>
            <person name="Keizer G."/>
            <person name="Linton E."/>
            <person name="Llaca V."/>
            <person name="Song R."/>
            <person name="Tanyolac B."/>
            <person name="Young S."/>
            <person name="Ho-Il K."/>
            <person name="Hahn J.H."/>
            <person name="Sangsakoo G."/>
            <person name="Vanavichit A."/>
            <person name="de Mattos Luiz.A.T."/>
            <person name="Zimmer P.D."/>
            <person name="Malone G."/>
            <person name="Dellagostin O."/>
            <person name="de Oliveira A.C."/>
            <person name="Bevan M."/>
            <person name="Bancroft I."/>
            <person name="Minx P."/>
            <person name="Cordum H."/>
            <person name="Wilson R."/>
            <person name="Cheng Z."/>
            <person name="Jin W."/>
            <person name="Jiang J."/>
            <person name="Leong S.A."/>
            <person name="Iwama H."/>
            <person name="Gojobori T."/>
            <person name="Itoh T."/>
            <person name="Niimura Y."/>
            <person name="Fujii Y."/>
            <person name="Habara T."/>
            <person name="Sakai H."/>
            <person name="Sato Y."/>
            <person name="Wilson G."/>
            <person name="Kumar K."/>
            <person name="McCouch S."/>
            <person name="Juretic N."/>
            <person name="Hoen D."/>
            <person name="Wright S."/>
            <person name="Bruskiewich R."/>
            <person name="Bureau T."/>
            <person name="Miyao A."/>
            <person name="Hirochika H."/>
            <person name="Nishikawa T."/>
            <person name="Kadowaki K."/>
            <person name="Sugiura M."/>
            <person name="Burr B."/>
            <person name="Sasaki T."/>
        </authorList>
    </citation>
    <scope>NUCLEOTIDE SEQUENCE [LARGE SCALE GENOMIC DNA]</scope>
    <source>
        <strain evidence="3">cv. Nipponbare</strain>
    </source>
</reference>
<accession>A0A0P0VUB6</accession>
<dbReference type="AlphaFoldDB" id="A0A0P0VUB6"/>
<proteinExistence type="predicted"/>
<gene>
    <name evidence="2" type="ordered locus">Os03g0204200</name>
    <name evidence="2" type="ORF">OSNPB_030204200</name>
</gene>
<feature type="region of interest" description="Disordered" evidence="1">
    <location>
        <begin position="47"/>
        <end position="86"/>
    </location>
</feature>
<organism evidence="2 3">
    <name type="scientific">Oryza sativa subsp. japonica</name>
    <name type="common">Rice</name>
    <dbReference type="NCBI Taxonomy" id="39947"/>
    <lineage>
        <taxon>Eukaryota</taxon>
        <taxon>Viridiplantae</taxon>
        <taxon>Streptophyta</taxon>
        <taxon>Embryophyta</taxon>
        <taxon>Tracheophyta</taxon>
        <taxon>Spermatophyta</taxon>
        <taxon>Magnoliopsida</taxon>
        <taxon>Liliopsida</taxon>
        <taxon>Poales</taxon>
        <taxon>Poaceae</taxon>
        <taxon>BOP clade</taxon>
        <taxon>Oryzoideae</taxon>
        <taxon>Oryzeae</taxon>
        <taxon>Oryzinae</taxon>
        <taxon>Oryza</taxon>
        <taxon>Oryza sativa</taxon>
    </lineage>
</organism>
<dbReference type="EMBL" id="AP014959">
    <property type="protein sequence ID" value="BAS82846.1"/>
    <property type="molecule type" value="Genomic_DNA"/>
</dbReference>
<keyword evidence="3" id="KW-1185">Reference proteome</keyword>
<evidence type="ECO:0000313" key="3">
    <source>
        <dbReference type="Proteomes" id="UP000059680"/>
    </source>
</evidence>
<evidence type="ECO:0000313" key="2">
    <source>
        <dbReference type="EMBL" id="BAS82846.1"/>
    </source>
</evidence>
<protein>
    <submittedName>
        <fullName evidence="2">Os03g0204200 protein</fullName>
    </submittedName>
</protein>
<feature type="compositionally biased region" description="Gly residues" evidence="1">
    <location>
        <begin position="68"/>
        <end position="80"/>
    </location>
</feature>
<name>A0A0P0VUB6_ORYSJ</name>
<dbReference type="PaxDb" id="39947-A0A0P0VUB6"/>
<reference evidence="2 3" key="3">
    <citation type="journal article" date="2013" name="Rice">
        <title>Improvement of the Oryza sativa Nipponbare reference genome using next generation sequence and optical map data.</title>
        <authorList>
            <person name="Kawahara Y."/>
            <person name="de la Bastide M."/>
            <person name="Hamilton J.P."/>
            <person name="Kanamori H."/>
            <person name="McCombie W.R."/>
            <person name="Ouyang S."/>
            <person name="Schwartz D.C."/>
            <person name="Tanaka T."/>
            <person name="Wu J."/>
            <person name="Zhou S."/>
            <person name="Childs K.L."/>
            <person name="Davidson R.M."/>
            <person name="Lin H."/>
            <person name="Quesada-Ocampo L."/>
            <person name="Vaillancourt B."/>
            <person name="Sakai H."/>
            <person name="Lee S.S."/>
            <person name="Kim J."/>
            <person name="Numa H."/>
            <person name="Itoh T."/>
            <person name="Buell C.R."/>
            <person name="Matsumoto T."/>
        </authorList>
    </citation>
    <scope>NUCLEOTIDE SEQUENCE [LARGE SCALE GENOMIC DNA]</scope>
    <source>
        <strain evidence="3">cv. Nipponbare</strain>
    </source>
</reference>
<sequence>MVAFVGPPPWCPEPDPDGVFETSAATVVGEGVVPGLVGVVVVGGAGGKKSPEGASGAGGVLGSEVKSGAGGGGGDGGGVHSMGKRG</sequence>